<dbReference type="RefSeq" id="WP_209686559.1">
    <property type="nucleotide sequence ID" value="NZ_JAGGLU010000004.1"/>
</dbReference>
<feature type="transmembrane region" description="Helical" evidence="1">
    <location>
        <begin position="9"/>
        <end position="32"/>
    </location>
</feature>
<feature type="transmembrane region" description="Helical" evidence="1">
    <location>
        <begin position="275"/>
        <end position="296"/>
    </location>
</feature>
<feature type="transmembrane region" description="Helical" evidence="1">
    <location>
        <begin position="303"/>
        <end position="322"/>
    </location>
</feature>
<feature type="transmembrane region" description="Helical" evidence="1">
    <location>
        <begin position="373"/>
        <end position="393"/>
    </location>
</feature>
<keyword evidence="1" id="KW-1133">Transmembrane helix</keyword>
<proteinExistence type="predicted"/>
<keyword evidence="1" id="KW-0472">Membrane</keyword>
<feature type="transmembrane region" description="Helical" evidence="1">
    <location>
        <begin position="342"/>
        <end position="361"/>
    </location>
</feature>
<protein>
    <recommendedName>
        <fullName evidence="4">Cell division protein</fullName>
    </recommendedName>
</protein>
<feature type="transmembrane region" description="Helical" evidence="1">
    <location>
        <begin position="227"/>
        <end position="249"/>
    </location>
</feature>
<dbReference type="Proteomes" id="UP001519292">
    <property type="component" value="Unassembled WGS sequence"/>
</dbReference>
<gene>
    <name evidence="2" type="ORF">J2Z60_000994</name>
</gene>
<evidence type="ECO:0008006" key="4">
    <source>
        <dbReference type="Google" id="ProtNLM"/>
    </source>
</evidence>
<organism evidence="2 3">
    <name type="scientific">Lactobacillus colini</name>
    <dbReference type="NCBI Taxonomy" id="1819254"/>
    <lineage>
        <taxon>Bacteria</taxon>
        <taxon>Bacillati</taxon>
        <taxon>Bacillota</taxon>
        <taxon>Bacilli</taxon>
        <taxon>Lactobacillales</taxon>
        <taxon>Lactobacillaceae</taxon>
        <taxon>Lactobacillus</taxon>
    </lineage>
</organism>
<feature type="transmembrane region" description="Helical" evidence="1">
    <location>
        <begin position="184"/>
        <end position="215"/>
    </location>
</feature>
<evidence type="ECO:0000313" key="3">
    <source>
        <dbReference type="Proteomes" id="UP001519292"/>
    </source>
</evidence>
<feature type="transmembrane region" description="Helical" evidence="1">
    <location>
        <begin position="76"/>
        <end position="95"/>
    </location>
</feature>
<keyword evidence="1" id="KW-0812">Transmembrane</keyword>
<feature type="transmembrane region" description="Helical" evidence="1">
    <location>
        <begin position="102"/>
        <end position="121"/>
    </location>
</feature>
<sequence>MPKDKIKNYILACLPYIIMLLVIIYGISYQLVNRATVVGSDTMIHFQRFYDAMAQIKTGNYSYFQMNYGLYRTGRVFNAIYGPFFAYLNGILLLICGTWYRFEIISIIAVHLIGAISMYQLSLKVKTNKWIALLLSLIYTESNFVVSFERFNFMGWGGALAPLVIIQAVNMVQDHKRPIHWLQLALIMSIIAQIHLWSTLMLTITIIPFAIYGLIKTIDKKEMIISCLKSIGLAILLTANIWGAMLLLYRSNNLALPNAHSLRGYAFKIVSDQNFHAALLLSTAIVIILQAVYILFHFKKIPLNTLATSVAVFWLIVASRLMPWFRLQAKYPKFRASIQFPYRLSIGIWPLIFMAIGITLTHLNLKYGLKAKILAFIVLILMVKQNVAITRNYNKFFVDIYLNDSKVITNGNYYKMPKDRVQFRNILYKTNSRKLLDLSLRAQPDYLPAKTSATNDIFEQQVLKQLKYYKYKVKGDRLYLFWQSKNTKKRYLPIVMYSQSHLIVNGKDATDVTKNKIYQPYVQSGVGSNSAILYFIAPTWFWILMWLSILSWLWLLVYGIKKSFHRSKHLFS</sequence>
<dbReference type="EMBL" id="JAGGLU010000004">
    <property type="protein sequence ID" value="MBP2057822.1"/>
    <property type="molecule type" value="Genomic_DNA"/>
</dbReference>
<reference evidence="2 3" key="1">
    <citation type="submission" date="2021-03" db="EMBL/GenBank/DDBJ databases">
        <title>Genomic Encyclopedia of Type Strains, Phase IV (KMG-IV): sequencing the most valuable type-strain genomes for metagenomic binning, comparative biology and taxonomic classification.</title>
        <authorList>
            <person name="Goeker M."/>
        </authorList>
    </citation>
    <scope>NUCLEOTIDE SEQUENCE [LARGE SCALE GENOMIC DNA]</scope>
    <source>
        <strain evidence="2 3">DSM 101872</strain>
    </source>
</reference>
<evidence type="ECO:0000313" key="2">
    <source>
        <dbReference type="EMBL" id="MBP2057822.1"/>
    </source>
</evidence>
<keyword evidence="3" id="KW-1185">Reference proteome</keyword>
<feature type="transmembrane region" description="Helical" evidence="1">
    <location>
        <begin position="540"/>
        <end position="560"/>
    </location>
</feature>
<feature type="transmembrane region" description="Helical" evidence="1">
    <location>
        <begin position="153"/>
        <end position="172"/>
    </location>
</feature>
<evidence type="ECO:0000256" key="1">
    <source>
        <dbReference type="SAM" id="Phobius"/>
    </source>
</evidence>
<name>A0ABS4MDQ3_9LACO</name>
<comment type="caution">
    <text evidence="2">The sequence shown here is derived from an EMBL/GenBank/DDBJ whole genome shotgun (WGS) entry which is preliminary data.</text>
</comment>
<accession>A0ABS4MDQ3</accession>